<evidence type="ECO:0000256" key="5">
    <source>
        <dbReference type="ARBA" id="ARBA00023136"/>
    </source>
</evidence>
<dbReference type="Pfam" id="PF03631">
    <property type="entry name" value="Virul_fac_BrkB"/>
    <property type="match status" value="1"/>
</dbReference>
<dbReference type="PANTHER" id="PTHR30213:SF1">
    <property type="entry name" value="INNER MEMBRANE PROTEIN YHJD"/>
    <property type="match status" value="1"/>
</dbReference>
<dbReference type="PIRSF" id="PIRSF035875">
    <property type="entry name" value="RNase_BN"/>
    <property type="match status" value="1"/>
</dbReference>
<keyword evidence="4 6" id="KW-1133">Transmembrane helix</keyword>
<feature type="transmembrane region" description="Helical" evidence="6">
    <location>
        <begin position="42"/>
        <end position="65"/>
    </location>
</feature>
<dbReference type="PANTHER" id="PTHR30213">
    <property type="entry name" value="INNER MEMBRANE PROTEIN YHJD"/>
    <property type="match status" value="1"/>
</dbReference>
<gene>
    <name evidence="7" type="ORF">C5C51_08835</name>
</gene>
<dbReference type="GeneID" id="93666543"/>
<accession>A0A2S5Y4Z1</accession>
<sequence length="323" mass="33925">MTEAADTPRGLSTLIQRALRTRPARVMLHYSEAGGPLFASGLAFQALFALFAALFVFFALFGFWVRHNAALRQSLVDVLARSLPGVIGDDRALVSVNALLDSTVLGWTGAVAAAGLLWTALNFLGNLRQAIRILFSLPSPTTPFILLKAKDAGFVVIFSVVLLVSATLSVFSTSLIGVALDALGIGSDSLAGRLAGGVIGLLTMLALDTTALAGSFRLLSGIPIPWRNLWVSSLAGGIALGILKVFGAQLLGGATRNPLLASFAVVVGLLIWLNLVCQVVLIAASWISVVMSDANISARTLTPQERVRESALRPAESGRLPRA</sequence>
<evidence type="ECO:0000256" key="3">
    <source>
        <dbReference type="ARBA" id="ARBA00022692"/>
    </source>
</evidence>
<dbReference type="Proteomes" id="UP000237966">
    <property type="component" value="Unassembled WGS sequence"/>
</dbReference>
<evidence type="ECO:0000256" key="2">
    <source>
        <dbReference type="ARBA" id="ARBA00022475"/>
    </source>
</evidence>
<evidence type="ECO:0000313" key="8">
    <source>
        <dbReference type="Proteomes" id="UP000237966"/>
    </source>
</evidence>
<feature type="transmembrane region" description="Helical" evidence="6">
    <location>
        <begin position="192"/>
        <end position="216"/>
    </location>
</feature>
<evidence type="ECO:0000256" key="1">
    <source>
        <dbReference type="ARBA" id="ARBA00004651"/>
    </source>
</evidence>
<keyword evidence="5 6" id="KW-0472">Membrane</keyword>
<dbReference type="RefSeq" id="WP_051210212.1">
    <property type="nucleotide sequence ID" value="NZ_CP010848.1"/>
</dbReference>
<protein>
    <submittedName>
        <fullName evidence="7">Ribonuclease</fullName>
    </submittedName>
</protein>
<reference evidence="7 8" key="1">
    <citation type="submission" date="2018-02" db="EMBL/GenBank/DDBJ databases">
        <title>Bacteriophage NCPPB3778 and a type I-E CRISPR drive the evolution of the US Biological Select Agent, Rathayibacter toxicus.</title>
        <authorList>
            <person name="Davis E.W.II."/>
            <person name="Tabima J.F."/>
            <person name="Weisberg A.J."/>
            <person name="Lopes L.D."/>
            <person name="Wiseman M.S."/>
            <person name="Wiseman M.S."/>
            <person name="Pupko T."/>
            <person name="Belcher M.S."/>
            <person name="Sechler A.J."/>
            <person name="Tancos M.A."/>
            <person name="Schroeder B.K."/>
            <person name="Murray T.D."/>
            <person name="Luster D.G."/>
            <person name="Schneider W.L."/>
            <person name="Rogers E."/>
            <person name="Andreote F.D."/>
            <person name="Grunwald N.J."/>
            <person name="Putnam M.L."/>
            <person name="Chang J.H."/>
        </authorList>
    </citation>
    <scope>NUCLEOTIDE SEQUENCE [LARGE SCALE GENOMIC DNA]</scope>
    <source>
        <strain evidence="7 8">FH99</strain>
    </source>
</reference>
<comment type="subcellular location">
    <subcellularLocation>
        <location evidence="1">Cell membrane</location>
        <topology evidence="1">Multi-pass membrane protein</topology>
    </subcellularLocation>
</comment>
<dbReference type="EMBL" id="PSWU01000013">
    <property type="protein sequence ID" value="PPI13811.1"/>
    <property type="molecule type" value="Genomic_DNA"/>
</dbReference>
<feature type="transmembrane region" description="Helical" evidence="6">
    <location>
        <begin position="228"/>
        <end position="247"/>
    </location>
</feature>
<dbReference type="AlphaFoldDB" id="A0A2S5Y4Z1"/>
<evidence type="ECO:0000313" key="7">
    <source>
        <dbReference type="EMBL" id="PPI13811.1"/>
    </source>
</evidence>
<keyword evidence="3 6" id="KW-0812">Transmembrane</keyword>
<feature type="transmembrane region" description="Helical" evidence="6">
    <location>
        <begin position="154"/>
        <end position="180"/>
    </location>
</feature>
<feature type="transmembrane region" description="Helical" evidence="6">
    <location>
        <begin position="259"/>
        <end position="289"/>
    </location>
</feature>
<evidence type="ECO:0000256" key="4">
    <source>
        <dbReference type="ARBA" id="ARBA00022989"/>
    </source>
</evidence>
<proteinExistence type="predicted"/>
<name>A0A2S5Y4Z1_9MICO</name>
<dbReference type="InterPro" id="IPR017039">
    <property type="entry name" value="Virul_fac_BrkB"/>
</dbReference>
<dbReference type="GO" id="GO:0005886">
    <property type="term" value="C:plasma membrane"/>
    <property type="evidence" value="ECO:0007669"/>
    <property type="project" value="UniProtKB-SubCell"/>
</dbReference>
<organism evidence="7 8">
    <name type="scientific">Rathayibacter toxicus</name>
    <dbReference type="NCBI Taxonomy" id="145458"/>
    <lineage>
        <taxon>Bacteria</taxon>
        <taxon>Bacillati</taxon>
        <taxon>Actinomycetota</taxon>
        <taxon>Actinomycetes</taxon>
        <taxon>Micrococcales</taxon>
        <taxon>Microbacteriaceae</taxon>
        <taxon>Rathayibacter</taxon>
    </lineage>
</organism>
<evidence type="ECO:0000256" key="6">
    <source>
        <dbReference type="SAM" id="Phobius"/>
    </source>
</evidence>
<keyword evidence="2" id="KW-1003">Cell membrane</keyword>
<feature type="transmembrane region" description="Helical" evidence="6">
    <location>
        <begin position="104"/>
        <end position="124"/>
    </location>
</feature>
<dbReference type="OrthoDB" id="3229302at2"/>
<dbReference type="KEGG" id="rtc:APU90_08040"/>
<comment type="caution">
    <text evidence="7">The sequence shown here is derived from an EMBL/GenBank/DDBJ whole genome shotgun (WGS) entry which is preliminary data.</text>
</comment>